<protein>
    <submittedName>
        <fullName evidence="1">YfbU family protein</fullName>
    </submittedName>
</protein>
<organism evidence="1 2">
    <name type="scientific">Oceanobacillus kapialis</name>
    <dbReference type="NCBI Taxonomy" id="481353"/>
    <lineage>
        <taxon>Bacteria</taxon>
        <taxon>Bacillati</taxon>
        <taxon>Bacillota</taxon>
        <taxon>Bacilli</taxon>
        <taxon>Bacillales</taxon>
        <taxon>Bacillaceae</taxon>
        <taxon>Oceanobacillus</taxon>
    </lineage>
</organism>
<dbReference type="InterPro" id="IPR005587">
    <property type="entry name" value="UPF0304_YfbU"/>
</dbReference>
<evidence type="ECO:0000313" key="1">
    <source>
        <dbReference type="EMBL" id="MFD2628718.1"/>
    </source>
</evidence>
<dbReference type="InterPro" id="IPR023146">
    <property type="entry name" value="YfbU_alpha-helical_sf"/>
</dbReference>
<accession>A0ABW5PZN7</accession>
<dbReference type="Pfam" id="PF03887">
    <property type="entry name" value="YfbU"/>
    <property type="match status" value="1"/>
</dbReference>
<name>A0ABW5PZN7_9BACI</name>
<sequence length="167" mass="20012">MEISKAERLILANQFRILAESNPQDKHLIRAEILERGYEALYNDEIFNLLSEEMDQEEGDFVIDVLSMYRGIDDSYENLQDKQNLSEREITFPGFDGNYETRYYGFTKFFIQDYSRFAEIDERCNGNFNSHRELIPKYRRMLETWNQIPSEERHSMNIEQIQELLNA</sequence>
<dbReference type="Gene3D" id="1.10.287.680">
    <property type="entry name" value="Helix hairpin bin"/>
    <property type="match status" value="1"/>
</dbReference>
<evidence type="ECO:0000313" key="2">
    <source>
        <dbReference type="Proteomes" id="UP001597451"/>
    </source>
</evidence>
<reference evidence="2" key="1">
    <citation type="journal article" date="2019" name="Int. J. Syst. Evol. Microbiol.">
        <title>The Global Catalogue of Microorganisms (GCM) 10K type strain sequencing project: providing services to taxonomists for standard genome sequencing and annotation.</title>
        <authorList>
            <consortium name="The Broad Institute Genomics Platform"/>
            <consortium name="The Broad Institute Genome Sequencing Center for Infectious Disease"/>
            <person name="Wu L."/>
            <person name="Ma J."/>
        </authorList>
    </citation>
    <scope>NUCLEOTIDE SEQUENCE [LARGE SCALE GENOMIC DNA]</scope>
    <source>
        <strain evidence="2">TISTR 1858</strain>
    </source>
</reference>
<gene>
    <name evidence="1" type="ORF">ACFSUN_07945</name>
</gene>
<dbReference type="EMBL" id="JBHUMX010000019">
    <property type="protein sequence ID" value="MFD2628718.1"/>
    <property type="molecule type" value="Genomic_DNA"/>
</dbReference>
<dbReference type="SUPFAM" id="SSF116960">
    <property type="entry name" value="YfbU-like"/>
    <property type="match status" value="1"/>
</dbReference>
<proteinExistence type="predicted"/>
<comment type="caution">
    <text evidence="1">The sequence shown here is derived from an EMBL/GenBank/DDBJ whole genome shotgun (WGS) entry which is preliminary data.</text>
</comment>
<dbReference type="InterPro" id="IPR023145">
    <property type="entry name" value="YfbU_helix-hairpin_sf"/>
</dbReference>
<dbReference type="Proteomes" id="UP001597451">
    <property type="component" value="Unassembled WGS sequence"/>
</dbReference>
<dbReference type="RefSeq" id="WP_379561457.1">
    <property type="nucleotide sequence ID" value="NZ_JBHUMX010000019.1"/>
</dbReference>
<keyword evidence="2" id="KW-1185">Reference proteome</keyword>
<dbReference type="Gene3D" id="1.10.3190.10">
    <property type="entry name" value="yfbu gene product, domain 2"/>
    <property type="match status" value="1"/>
</dbReference>
<dbReference type="NCBIfam" id="NF003936">
    <property type="entry name" value="PRK05445.1"/>
    <property type="match status" value="1"/>
</dbReference>